<evidence type="ECO:0000256" key="3">
    <source>
        <dbReference type="ARBA" id="ARBA00023157"/>
    </source>
</evidence>
<dbReference type="Pfam" id="PF13927">
    <property type="entry name" value="Ig_3"/>
    <property type="match status" value="1"/>
</dbReference>
<evidence type="ECO:0000256" key="1">
    <source>
        <dbReference type="ARBA" id="ARBA00004479"/>
    </source>
</evidence>
<keyword evidence="3" id="KW-1015">Disulfide bond</keyword>
<dbReference type="GO" id="GO:0005886">
    <property type="term" value="C:plasma membrane"/>
    <property type="evidence" value="ECO:0007669"/>
    <property type="project" value="TreeGrafter"/>
</dbReference>
<dbReference type="PANTHER" id="PTHR11640">
    <property type="entry name" value="NEPHRIN"/>
    <property type="match status" value="1"/>
</dbReference>
<dbReference type="OrthoDB" id="6084240at2759"/>
<dbReference type="PANTHER" id="PTHR11640:SF31">
    <property type="entry name" value="IRREGULAR CHIASM C-ROUGHEST PROTEIN-RELATED"/>
    <property type="match status" value="1"/>
</dbReference>
<dbReference type="InterPro" id="IPR003599">
    <property type="entry name" value="Ig_sub"/>
</dbReference>
<keyword evidence="5" id="KW-0393">Immunoglobulin domain</keyword>
<keyword evidence="6" id="KW-0732">Signal</keyword>
<evidence type="ECO:0000256" key="2">
    <source>
        <dbReference type="ARBA" id="ARBA00023136"/>
    </source>
</evidence>
<accession>A0A7I8W7C3</accession>
<dbReference type="InterPro" id="IPR013151">
    <property type="entry name" value="Immunoglobulin_dom"/>
</dbReference>
<keyword evidence="2" id="KW-0472">Membrane</keyword>
<dbReference type="InterPro" id="IPR036179">
    <property type="entry name" value="Ig-like_dom_sf"/>
</dbReference>
<dbReference type="InterPro" id="IPR007110">
    <property type="entry name" value="Ig-like_dom"/>
</dbReference>
<dbReference type="PROSITE" id="PS50835">
    <property type="entry name" value="IG_LIKE"/>
    <property type="match status" value="3"/>
</dbReference>
<evidence type="ECO:0000256" key="5">
    <source>
        <dbReference type="ARBA" id="ARBA00023319"/>
    </source>
</evidence>
<dbReference type="Proteomes" id="UP000549394">
    <property type="component" value="Unassembled WGS sequence"/>
</dbReference>
<evidence type="ECO:0000313" key="9">
    <source>
        <dbReference type="Proteomes" id="UP000549394"/>
    </source>
</evidence>
<dbReference type="Gene3D" id="2.60.40.10">
    <property type="entry name" value="Immunoglobulins"/>
    <property type="match status" value="3"/>
</dbReference>
<dbReference type="GO" id="GO:0005911">
    <property type="term" value="C:cell-cell junction"/>
    <property type="evidence" value="ECO:0007669"/>
    <property type="project" value="TreeGrafter"/>
</dbReference>
<dbReference type="Pfam" id="PF07686">
    <property type="entry name" value="V-set"/>
    <property type="match status" value="1"/>
</dbReference>
<dbReference type="Pfam" id="PF00047">
    <property type="entry name" value="ig"/>
    <property type="match status" value="1"/>
</dbReference>
<keyword evidence="9" id="KW-1185">Reference proteome</keyword>
<feature type="domain" description="Ig-like" evidence="7">
    <location>
        <begin position="117"/>
        <end position="195"/>
    </location>
</feature>
<evidence type="ECO:0000313" key="8">
    <source>
        <dbReference type="EMBL" id="CAD5122701.1"/>
    </source>
</evidence>
<proteinExistence type="predicted"/>
<dbReference type="SMART" id="SM00408">
    <property type="entry name" value="IGc2"/>
    <property type="match status" value="3"/>
</dbReference>
<dbReference type="InterPro" id="IPR051275">
    <property type="entry name" value="Cell_adhesion_signaling"/>
</dbReference>
<name>A0A7I8W7C3_9ANNE</name>
<dbReference type="InterPro" id="IPR013106">
    <property type="entry name" value="Ig_V-set"/>
</dbReference>
<dbReference type="SUPFAM" id="SSF48726">
    <property type="entry name" value="Immunoglobulin"/>
    <property type="match status" value="3"/>
</dbReference>
<keyword evidence="4" id="KW-0325">Glycoprotein</keyword>
<feature type="domain" description="Ig-like" evidence="7">
    <location>
        <begin position="245"/>
        <end position="345"/>
    </location>
</feature>
<dbReference type="AlphaFoldDB" id="A0A7I8W7C3"/>
<dbReference type="SMART" id="SM00409">
    <property type="entry name" value="IG"/>
    <property type="match status" value="3"/>
</dbReference>
<dbReference type="GO" id="GO:0050839">
    <property type="term" value="F:cell adhesion molecule binding"/>
    <property type="evidence" value="ECO:0007669"/>
    <property type="project" value="TreeGrafter"/>
</dbReference>
<dbReference type="InterPro" id="IPR013783">
    <property type="entry name" value="Ig-like_fold"/>
</dbReference>
<evidence type="ECO:0000256" key="6">
    <source>
        <dbReference type="SAM" id="SignalP"/>
    </source>
</evidence>
<protein>
    <submittedName>
        <fullName evidence="8">DgyrCDS11110</fullName>
    </submittedName>
</protein>
<sequence>MVQMTRFCLFVACLFQMVLSSTLKKIFTEGEKATLECNSRNIFPVKGVYWFKEKTLLTKNRTVVSSDERHTIHNERDYIWDLSIADVKKEDKGDYLCRVESTESKVTSVSLDIHYKPEIKSVFNNITLRRGEDKTVSCVAEGNPKPSIFWLKDNRQHSEGKDLKLKSVTTNSSGKYTCKAMVIGKKGFQDLKSFNLAVTDKPIIHIPAERIVQKEGSDAALICFIHAVDLIRGYWTRNEFESKVPEMLSQPTDQIAKINYTARFNCTVTNLAHYNTLIWWHFSYNGWFFIASSDKALISRESYFMGDKYDIGSDFSLSIKNVQETDSGSYMCEVKNFKNFTAVLTVAGQVHCSREIVVKYGDNSEAFCQIPYSGPNPGWQAIWKSGNSSFSAIFQSDYNIYNATLAFAAIDQHKEKYVCEISSKDRKFFTTCESSIIINGQNSVAYY</sequence>
<evidence type="ECO:0000256" key="4">
    <source>
        <dbReference type="ARBA" id="ARBA00023180"/>
    </source>
</evidence>
<dbReference type="EMBL" id="CAJFCJ010000018">
    <property type="protein sequence ID" value="CAD5122701.1"/>
    <property type="molecule type" value="Genomic_DNA"/>
</dbReference>
<dbReference type="GO" id="GO:0098609">
    <property type="term" value="P:cell-cell adhesion"/>
    <property type="evidence" value="ECO:0007669"/>
    <property type="project" value="TreeGrafter"/>
</dbReference>
<feature type="domain" description="Ig-like" evidence="7">
    <location>
        <begin position="29"/>
        <end position="107"/>
    </location>
</feature>
<feature type="signal peptide" evidence="6">
    <location>
        <begin position="1"/>
        <end position="20"/>
    </location>
</feature>
<dbReference type="InterPro" id="IPR003598">
    <property type="entry name" value="Ig_sub2"/>
</dbReference>
<evidence type="ECO:0000259" key="7">
    <source>
        <dbReference type="PROSITE" id="PS50835"/>
    </source>
</evidence>
<comment type="subcellular location">
    <subcellularLocation>
        <location evidence="1">Membrane</location>
        <topology evidence="1">Single-pass type I membrane protein</topology>
    </subcellularLocation>
</comment>
<feature type="chain" id="PRO_5029778407" evidence="6">
    <location>
        <begin position="21"/>
        <end position="447"/>
    </location>
</feature>
<comment type="caution">
    <text evidence="8">The sequence shown here is derived from an EMBL/GenBank/DDBJ whole genome shotgun (WGS) entry which is preliminary data.</text>
</comment>
<reference evidence="8 9" key="1">
    <citation type="submission" date="2020-08" db="EMBL/GenBank/DDBJ databases">
        <authorList>
            <person name="Hejnol A."/>
        </authorList>
    </citation>
    <scope>NUCLEOTIDE SEQUENCE [LARGE SCALE GENOMIC DNA]</scope>
</reference>
<organism evidence="8 9">
    <name type="scientific">Dimorphilus gyrociliatus</name>
    <dbReference type="NCBI Taxonomy" id="2664684"/>
    <lineage>
        <taxon>Eukaryota</taxon>
        <taxon>Metazoa</taxon>
        <taxon>Spiralia</taxon>
        <taxon>Lophotrochozoa</taxon>
        <taxon>Annelida</taxon>
        <taxon>Polychaeta</taxon>
        <taxon>Polychaeta incertae sedis</taxon>
        <taxon>Dinophilidae</taxon>
        <taxon>Dimorphilus</taxon>
    </lineage>
</organism>
<dbReference type="CDD" id="cd00099">
    <property type="entry name" value="IgV"/>
    <property type="match status" value="1"/>
</dbReference>
<gene>
    <name evidence="8" type="ORF">DGYR_LOCUS10478</name>
</gene>